<evidence type="ECO:0000313" key="4">
    <source>
        <dbReference type="EMBL" id="CAL4760835.1"/>
    </source>
</evidence>
<protein>
    <submittedName>
        <fullName evidence="4">Glycosyltransferase-like protein LARGE2</fullName>
    </submittedName>
</protein>
<organism evidence="2">
    <name type="scientific">Cladocopium goreaui</name>
    <dbReference type="NCBI Taxonomy" id="2562237"/>
    <lineage>
        <taxon>Eukaryota</taxon>
        <taxon>Sar</taxon>
        <taxon>Alveolata</taxon>
        <taxon>Dinophyceae</taxon>
        <taxon>Suessiales</taxon>
        <taxon>Symbiodiniaceae</taxon>
        <taxon>Cladocopium</taxon>
    </lineage>
</organism>
<dbReference type="AlphaFoldDB" id="A0A9P1BJB8"/>
<gene>
    <name evidence="2" type="ORF">C1SCF055_LOCUS2025</name>
</gene>
<proteinExistence type="predicted"/>
<keyword evidence="5" id="KW-1185">Reference proteome</keyword>
<sequence>MFRDNEDEEKIAQWKRYVTESFVETAVSLHKRVFSNTKLLDLLLEADECPSDANPFNSYTKLQVIVHKAKSPRNVEWCFCAMKWGWKSELISEMREVCKDHVSEWCAHSEIENRIGTIQEQADKEIKEAKKKSGEENAEDDEDDVQLVEEPVEMEEDEKGTGHLKVPESVLKTRKRGTKNQSTDGEPLDLDEESLRRLDAFKLKACNMVRTHVKLIVEEDNVQAMTAALETTSFTKWKGEIDPETLENGTMRPGDCMIIMDGGREGILSACGTEEAGLVYKKRRHYGGTSHGDCIGPVLAPDWDDEKETWRVTYGEKKLLYGTANRIAVGGRADEPVADHQKGIRRKDTDVEPVAYHSLPSEAVAEVFHEFNISAMLDLSCCDGKTAWEAILQRVAYIGVCFTEDHVT</sequence>
<reference evidence="2" key="1">
    <citation type="submission" date="2022-10" db="EMBL/GenBank/DDBJ databases">
        <authorList>
            <person name="Chen Y."/>
            <person name="Dougan E. K."/>
            <person name="Chan C."/>
            <person name="Rhodes N."/>
            <person name="Thang M."/>
        </authorList>
    </citation>
    <scope>NUCLEOTIDE SEQUENCE</scope>
</reference>
<evidence type="ECO:0000313" key="3">
    <source>
        <dbReference type="EMBL" id="CAL1126898.1"/>
    </source>
</evidence>
<dbReference type="Proteomes" id="UP001152797">
    <property type="component" value="Unassembled WGS sequence"/>
</dbReference>
<comment type="caution">
    <text evidence="2">The sequence shown here is derived from an EMBL/GenBank/DDBJ whole genome shotgun (WGS) entry which is preliminary data.</text>
</comment>
<feature type="compositionally biased region" description="Acidic residues" evidence="1">
    <location>
        <begin position="136"/>
        <end position="158"/>
    </location>
</feature>
<evidence type="ECO:0000313" key="5">
    <source>
        <dbReference type="Proteomes" id="UP001152797"/>
    </source>
</evidence>
<reference evidence="3" key="2">
    <citation type="submission" date="2024-04" db="EMBL/GenBank/DDBJ databases">
        <authorList>
            <person name="Chen Y."/>
            <person name="Shah S."/>
            <person name="Dougan E. K."/>
            <person name="Thang M."/>
            <person name="Chan C."/>
        </authorList>
    </citation>
    <scope>NUCLEOTIDE SEQUENCE [LARGE SCALE GENOMIC DNA]</scope>
</reference>
<name>A0A9P1BJB8_9DINO</name>
<evidence type="ECO:0000256" key="1">
    <source>
        <dbReference type="SAM" id="MobiDB-lite"/>
    </source>
</evidence>
<evidence type="ECO:0000313" key="2">
    <source>
        <dbReference type="EMBL" id="CAI3973523.1"/>
    </source>
</evidence>
<feature type="compositionally biased region" description="Basic and acidic residues" evidence="1">
    <location>
        <begin position="126"/>
        <end position="135"/>
    </location>
</feature>
<feature type="region of interest" description="Disordered" evidence="1">
    <location>
        <begin position="126"/>
        <end position="188"/>
    </location>
</feature>
<dbReference type="EMBL" id="CAMXCT030000082">
    <property type="protein sequence ID" value="CAL4760835.1"/>
    <property type="molecule type" value="Genomic_DNA"/>
</dbReference>
<dbReference type="EMBL" id="CAMXCT020000082">
    <property type="protein sequence ID" value="CAL1126898.1"/>
    <property type="molecule type" value="Genomic_DNA"/>
</dbReference>
<accession>A0A9P1BJB8</accession>
<dbReference type="EMBL" id="CAMXCT010000082">
    <property type="protein sequence ID" value="CAI3973523.1"/>
    <property type="molecule type" value="Genomic_DNA"/>
</dbReference>